<dbReference type="Pfam" id="PF02527">
    <property type="entry name" value="GidB"/>
    <property type="match status" value="1"/>
</dbReference>
<dbReference type="Proteomes" id="UP001445335">
    <property type="component" value="Unassembled WGS sequence"/>
</dbReference>
<dbReference type="EMBL" id="JALJOU010000008">
    <property type="protein sequence ID" value="KAK9842345.1"/>
    <property type="molecule type" value="Genomic_DNA"/>
</dbReference>
<dbReference type="InterPro" id="IPR003682">
    <property type="entry name" value="rRNA_ssu_MeTfrase_G"/>
</dbReference>
<keyword evidence="3" id="KW-0489">Methyltransferase</keyword>
<organism evidence="6 7">
    <name type="scientific">Elliptochloris bilobata</name>
    <dbReference type="NCBI Taxonomy" id="381761"/>
    <lineage>
        <taxon>Eukaryota</taxon>
        <taxon>Viridiplantae</taxon>
        <taxon>Chlorophyta</taxon>
        <taxon>core chlorophytes</taxon>
        <taxon>Trebouxiophyceae</taxon>
        <taxon>Trebouxiophyceae incertae sedis</taxon>
        <taxon>Elliptochloris clade</taxon>
        <taxon>Elliptochloris</taxon>
    </lineage>
</organism>
<dbReference type="SUPFAM" id="SSF53335">
    <property type="entry name" value="S-adenosyl-L-methionine-dependent methyltransferases"/>
    <property type="match status" value="1"/>
</dbReference>
<comment type="caution">
    <text evidence="6">The sequence shown here is derived from an EMBL/GenBank/DDBJ whole genome shotgun (WGS) entry which is preliminary data.</text>
</comment>
<dbReference type="PANTHER" id="PTHR31760:SF0">
    <property type="entry name" value="S-ADENOSYL-L-METHIONINE-DEPENDENT METHYLTRANSFERASES SUPERFAMILY PROTEIN"/>
    <property type="match status" value="1"/>
</dbReference>
<evidence type="ECO:0000313" key="7">
    <source>
        <dbReference type="Proteomes" id="UP001445335"/>
    </source>
</evidence>
<dbReference type="GO" id="GO:0005829">
    <property type="term" value="C:cytosol"/>
    <property type="evidence" value="ECO:0007669"/>
    <property type="project" value="TreeGrafter"/>
</dbReference>
<dbReference type="HAMAP" id="MF_00074">
    <property type="entry name" value="16SrRNA_methyltr_G"/>
    <property type="match status" value="1"/>
</dbReference>
<proteinExistence type="inferred from homology"/>
<evidence type="ECO:0000256" key="4">
    <source>
        <dbReference type="ARBA" id="ARBA00022679"/>
    </source>
</evidence>
<gene>
    <name evidence="6" type="ORF">WJX81_007815</name>
</gene>
<dbReference type="AlphaFoldDB" id="A0AAW1S991"/>
<evidence type="ECO:0000256" key="1">
    <source>
        <dbReference type="ARBA" id="ARBA00022490"/>
    </source>
</evidence>
<keyword evidence="1" id="KW-0963">Cytoplasm</keyword>
<reference evidence="6 7" key="1">
    <citation type="journal article" date="2024" name="Nat. Commun.">
        <title>Phylogenomics reveals the evolutionary origins of lichenization in chlorophyte algae.</title>
        <authorList>
            <person name="Puginier C."/>
            <person name="Libourel C."/>
            <person name="Otte J."/>
            <person name="Skaloud P."/>
            <person name="Haon M."/>
            <person name="Grisel S."/>
            <person name="Petersen M."/>
            <person name="Berrin J.G."/>
            <person name="Delaux P.M."/>
            <person name="Dal Grande F."/>
            <person name="Keller J."/>
        </authorList>
    </citation>
    <scope>NUCLEOTIDE SEQUENCE [LARGE SCALE GENOMIC DNA]</scope>
    <source>
        <strain evidence="6 7">SAG 245.80</strain>
    </source>
</reference>
<keyword evidence="2" id="KW-0698">rRNA processing</keyword>
<name>A0AAW1S991_9CHLO</name>
<evidence type="ECO:0008006" key="8">
    <source>
        <dbReference type="Google" id="ProtNLM"/>
    </source>
</evidence>
<keyword evidence="5" id="KW-0949">S-adenosyl-L-methionine</keyword>
<dbReference type="Gene3D" id="3.40.50.150">
    <property type="entry name" value="Vaccinia Virus protein VP39"/>
    <property type="match status" value="1"/>
</dbReference>
<evidence type="ECO:0000256" key="3">
    <source>
        <dbReference type="ARBA" id="ARBA00022603"/>
    </source>
</evidence>
<dbReference type="GO" id="GO:0070043">
    <property type="term" value="F:rRNA (guanine-N7-)-methyltransferase activity"/>
    <property type="evidence" value="ECO:0007669"/>
    <property type="project" value="TreeGrafter"/>
</dbReference>
<dbReference type="NCBIfam" id="TIGR00138">
    <property type="entry name" value="rsmG_gidB"/>
    <property type="match status" value="1"/>
</dbReference>
<dbReference type="FunFam" id="3.40.50.150:FF:000041">
    <property type="entry name" value="Ribosomal RNA small subunit methyltransferase G"/>
    <property type="match status" value="1"/>
</dbReference>
<protein>
    <recommendedName>
        <fullName evidence="8">16S rRNA 7-methylguanosine methyltransferase</fullName>
    </recommendedName>
</protein>
<keyword evidence="7" id="KW-1185">Reference proteome</keyword>
<evidence type="ECO:0000256" key="5">
    <source>
        <dbReference type="ARBA" id="ARBA00022691"/>
    </source>
</evidence>
<dbReference type="PIRSF" id="PIRSF003078">
    <property type="entry name" value="GidB"/>
    <property type="match status" value="1"/>
</dbReference>
<dbReference type="InterPro" id="IPR029063">
    <property type="entry name" value="SAM-dependent_MTases_sf"/>
</dbReference>
<keyword evidence="4" id="KW-0808">Transferase</keyword>
<dbReference type="PANTHER" id="PTHR31760">
    <property type="entry name" value="S-ADENOSYL-L-METHIONINE-DEPENDENT METHYLTRANSFERASES SUPERFAMILY PROTEIN"/>
    <property type="match status" value="1"/>
</dbReference>
<evidence type="ECO:0000256" key="2">
    <source>
        <dbReference type="ARBA" id="ARBA00022552"/>
    </source>
</evidence>
<accession>A0AAW1S991</accession>
<sequence>MTAYLGLVMEMNQHMNLTAVQSHEEGMERHIRDSLALLPALDTRIEARRADEAPRVIDVGSGAGFPGVVLALARPAWQVVLLDSLRKRCTFVEGAAATVGAANAHTLWSRAEAAGQDPTHREQADAAVARAVAELRVLAELCLPLVRVGGWWLAAKGARPQAEVEAAQRAIQLLGGELEAVEAVASQGPDGPRTVVVVRKMQPTPLQYPRREGRPAKAPL</sequence>
<evidence type="ECO:0000313" key="6">
    <source>
        <dbReference type="EMBL" id="KAK9842345.1"/>
    </source>
</evidence>